<comment type="caution">
    <text evidence="1">The sequence shown here is derived from an EMBL/GenBank/DDBJ whole genome shotgun (WGS) entry which is preliminary data.</text>
</comment>
<dbReference type="OrthoDB" id="5365924at2"/>
<reference evidence="1 2" key="1">
    <citation type="journal article" date="2011" name="J. Bacteriol.">
        <title>Genome sequence of 'Pedosphaera parvula' Ellin514, an aerobic Verrucomicrobial isolate from pasture soil.</title>
        <authorList>
            <person name="Kant R."/>
            <person name="van Passel M.W."/>
            <person name="Sangwan P."/>
            <person name="Palva A."/>
            <person name="Lucas S."/>
            <person name="Copeland A."/>
            <person name="Lapidus A."/>
            <person name="Glavina Del Rio T."/>
            <person name="Dalin E."/>
            <person name="Tice H."/>
            <person name="Bruce D."/>
            <person name="Goodwin L."/>
            <person name="Pitluck S."/>
            <person name="Chertkov O."/>
            <person name="Larimer F.W."/>
            <person name="Land M.L."/>
            <person name="Hauser L."/>
            <person name="Brettin T.S."/>
            <person name="Detter J.C."/>
            <person name="Han S."/>
            <person name="de Vos W.M."/>
            <person name="Janssen P.H."/>
            <person name="Smidt H."/>
        </authorList>
    </citation>
    <scope>NUCLEOTIDE SEQUENCE [LARGE SCALE GENOMIC DNA]</scope>
    <source>
        <strain evidence="1 2">Ellin514</strain>
    </source>
</reference>
<evidence type="ECO:0000313" key="2">
    <source>
        <dbReference type="Proteomes" id="UP000003688"/>
    </source>
</evidence>
<sequence>MPESKEDHNADHAWVVYINPFCVIQPDNEPEFRVPLEEINSNTYNHGKLCEIVTTLPLPQQDALSILVCFDGALAIPIIPAFKSVDKVLEHFNLILCSLLLGGITAEALDRRDIVWGKIHKECRLWPVDFGQSLSSHTHSKLRTRLASTIDTIILDNPNSIRISRFQEAYIQGSTTLAALSSLTPTFLLRGFTELRYHCWSDALANLWICVEQLTVILWERFFLNVPAFQPQELIKARQKSLGEDNRTWSTAVKHEILFQIKVITEEHFNGLIPARKARNDLVHQGKTPEPAIVRGLYAVVLGLIEKAASCEQLSIRKLEIRVEDRWEAREAAFPGKLTHLGWEKVSKRLRYKQLSDSSNMGLSKSSGGV</sequence>
<gene>
    <name evidence="1" type="ORF">Cflav_PD3118</name>
</gene>
<accession>B9XJJ8</accession>
<evidence type="ECO:0000313" key="1">
    <source>
        <dbReference type="EMBL" id="EEF60059.1"/>
    </source>
</evidence>
<name>B9XJJ8_PEDPL</name>
<dbReference type="Proteomes" id="UP000003688">
    <property type="component" value="Unassembled WGS sequence"/>
</dbReference>
<dbReference type="RefSeq" id="WP_007415991.1">
    <property type="nucleotide sequence ID" value="NZ_ABOX02000021.1"/>
</dbReference>
<organism evidence="1 2">
    <name type="scientific">Pedosphaera parvula (strain Ellin514)</name>
    <dbReference type="NCBI Taxonomy" id="320771"/>
    <lineage>
        <taxon>Bacteria</taxon>
        <taxon>Pseudomonadati</taxon>
        <taxon>Verrucomicrobiota</taxon>
        <taxon>Pedosphaerae</taxon>
        <taxon>Pedosphaerales</taxon>
        <taxon>Pedosphaeraceae</taxon>
        <taxon>Pedosphaera</taxon>
    </lineage>
</organism>
<dbReference type="EMBL" id="ABOX02000021">
    <property type="protein sequence ID" value="EEF60059.1"/>
    <property type="molecule type" value="Genomic_DNA"/>
</dbReference>
<dbReference type="AlphaFoldDB" id="B9XJJ8"/>
<keyword evidence="2" id="KW-1185">Reference proteome</keyword>
<proteinExistence type="predicted"/>
<protein>
    <submittedName>
        <fullName evidence="1">Uncharacterized protein</fullName>
    </submittedName>
</protein>